<dbReference type="AlphaFoldDB" id="A0A2P5BCF9"/>
<evidence type="ECO:0000313" key="1">
    <source>
        <dbReference type="EMBL" id="PON46487.1"/>
    </source>
</evidence>
<comment type="caution">
    <text evidence="1">The sequence shown here is derived from an EMBL/GenBank/DDBJ whole genome shotgun (WGS) entry which is preliminary data.</text>
</comment>
<sequence>MKDTALKRLDLQVGGLRLCFYTEWTFPHPCEKMEDDPNERGGLQKIEKIIGDCFRLSRVQVLIPRLI</sequence>
<proteinExistence type="predicted"/>
<reference evidence="2" key="1">
    <citation type="submission" date="2016-06" db="EMBL/GenBank/DDBJ databases">
        <title>Parallel loss of symbiosis genes in relatives of nitrogen-fixing non-legume Parasponia.</title>
        <authorList>
            <person name="Van Velzen R."/>
            <person name="Holmer R."/>
            <person name="Bu F."/>
            <person name="Rutten L."/>
            <person name="Van Zeijl A."/>
            <person name="Liu W."/>
            <person name="Santuari L."/>
            <person name="Cao Q."/>
            <person name="Sharma T."/>
            <person name="Shen D."/>
            <person name="Roswanjaya Y."/>
            <person name="Wardhani T."/>
            <person name="Kalhor M.S."/>
            <person name="Jansen J."/>
            <person name="Van den Hoogen J."/>
            <person name="Gungor B."/>
            <person name="Hartog M."/>
            <person name="Hontelez J."/>
            <person name="Verver J."/>
            <person name="Yang W.-C."/>
            <person name="Schijlen E."/>
            <person name="Repin R."/>
            <person name="Schilthuizen M."/>
            <person name="Schranz E."/>
            <person name="Heidstra R."/>
            <person name="Miyata K."/>
            <person name="Fedorova E."/>
            <person name="Kohlen W."/>
            <person name="Bisseling T."/>
            <person name="Smit S."/>
            <person name="Geurts R."/>
        </authorList>
    </citation>
    <scope>NUCLEOTIDE SEQUENCE [LARGE SCALE GENOMIC DNA]</scope>
    <source>
        <strain evidence="2">cv. WU1-14</strain>
    </source>
</reference>
<gene>
    <name evidence="1" type="ORF">PanWU01x14_251330</name>
</gene>
<dbReference type="EMBL" id="JXTB01000310">
    <property type="protein sequence ID" value="PON46487.1"/>
    <property type="molecule type" value="Genomic_DNA"/>
</dbReference>
<dbReference type="Proteomes" id="UP000237105">
    <property type="component" value="Unassembled WGS sequence"/>
</dbReference>
<accession>A0A2P5BCF9</accession>
<keyword evidence="2" id="KW-1185">Reference proteome</keyword>
<organism evidence="1 2">
    <name type="scientific">Parasponia andersonii</name>
    <name type="common">Sponia andersonii</name>
    <dbReference type="NCBI Taxonomy" id="3476"/>
    <lineage>
        <taxon>Eukaryota</taxon>
        <taxon>Viridiplantae</taxon>
        <taxon>Streptophyta</taxon>
        <taxon>Embryophyta</taxon>
        <taxon>Tracheophyta</taxon>
        <taxon>Spermatophyta</taxon>
        <taxon>Magnoliopsida</taxon>
        <taxon>eudicotyledons</taxon>
        <taxon>Gunneridae</taxon>
        <taxon>Pentapetalae</taxon>
        <taxon>rosids</taxon>
        <taxon>fabids</taxon>
        <taxon>Rosales</taxon>
        <taxon>Cannabaceae</taxon>
        <taxon>Parasponia</taxon>
    </lineage>
</organism>
<name>A0A2P5BCF9_PARAD</name>
<protein>
    <submittedName>
        <fullName evidence="1">Uncharacterized protein</fullName>
    </submittedName>
</protein>
<evidence type="ECO:0000313" key="2">
    <source>
        <dbReference type="Proteomes" id="UP000237105"/>
    </source>
</evidence>
<feature type="non-terminal residue" evidence="1">
    <location>
        <position position="67"/>
    </location>
</feature>